<evidence type="ECO:0000313" key="4">
    <source>
        <dbReference type="EMBL" id="KAB0799237.1"/>
    </source>
</evidence>
<dbReference type="Proteomes" id="UP000327044">
    <property type="component" value="Unassembled WGS sequence"/>
</dbReference>
<proteinExistence type="predicted"/>
<feature type="region of interest" description="Disordered" evidence="1">
    <location>
        <begin position="126"/>
        <end position="207"/>
    </location>
</feature>
<reference evidence="3" key="1">
    <citation type="journal article" date="2016" name="Sci. Rep.">
        <title>Molecular characterization of firefly nuptial gifts: a multi-omics approach sheds light on postcopulatory sexual selection.</title>
        <authorList>
            <person name="Al-Wathiqui N."/>
            <person name="Fallon T.R."/>
            <person name="South A."/>
            <person name="Weng J.K."/>
            <person name="Lewis S.M."/>
        </authorList>
    </citation>
    <scope>NUCLEOTIDE SEQUENCE</scope>
</reference>
<feature type="chain" id="PRO_5036029839" evidence="2">
    <location>
        <begin position="25"/>
        <end position="207"/>
    </location>
</feature>
<keyword evidence="2" id="KW-0732">Signal</keyword>
<reference evidence="4 5" key="2">
    <citation type="journal article" date="2018" name="Elife">
        <title>Firefly genomes illuminate parallel origins of bioluminescence in beetles.</title>
        <authorList>
            <person name="Fallon T.R."/>
            <person name="Lower S.E."/>
            <person name="Chang C.H."/>
            <person name="Bessho-Uehara M."/>
            <person name="Martin G.J."/>
            <person name="Bewick A.J."/>
            <person name="Behringer M."/>
            <person name="Debat H.J."/>
            <person name="Wong I."/>
            <person name="Day J.C."/>
            <person name="Suvorov A."/>
            <person name="Silva C.J."/>
            <person name="Stanger-Hall K.F."/>
            <person name="Hall D.W."/>
            <person name="Schmitz R.J."/>
            <person name="Nelson D.R."/>
            <person name="Lewis S.M."/>
            <person name="Shigenobu S."/>
            <person name="Bybee S.M."/>
            <person name="Larracuente A.M."/>
            <person name="Oba Y."/>
            <person name="Weng J.K."/>
        </authorList>
    </citation>
    <scope>NUCLEOTIDE SEQUENCE [LARGE SCALE GENOMIC DNA]</scope>
    <source>
        <strain evidence="4">1611_PpyrPB1</strain>
        <tissue evidence="4">Whole body</tissue>
    </source>
</reference>
<feature type="compositionally biased region" description="Low complexity" evidence="1">
    <location>
        <begin position="180"/>
        <end position="191"/>
    </location>
</feature>
<evidence type="ECO:0000313" key="3">
    <source>
        <dbReference type="EMBL" id="JAV74220.1"/>
    </source>
</evidence>
<evidence type="ECO:0000256" key="2">
    <source>
        <dbReference type="SAM" id="SignalP"/>
    </source>
</evidence>
<dbReference type="InParanoid" id="A0A1Y1LPH2"/>
<gene>
    <name evidence="4" type="ORF">PPYR_07117</name>
</gene>
<dbReference type="EMBL" id="VVIM01000005">
    <property type="protein sequence ID" value="KAB0799237.1"/>
    <property type="molecule type" value="Genomic_DNA"/>
</dbReference>
<evidence type="ECO:0000313" key="5">
    <source>
        <dbReference type="Proteomes" id="UP000327044"/>
    </source>
</evidence>
<feature type="compositionally biased region" description="Basic residues" evidence="1">
    <location>
        <begin position="126"/>
        <end position="139"/>
    </location>
</feature>
<feature type="signal peptide" evidence="2">
    <location>
        <begin position="1"/>
        <end position="24"/>
    </location>
</feature>
<name>A0A1Y1LPH2_PHOPY</name>
<dbReference type="AlphaFoldDB" id="A0A1Y1LPH2"/>
<accession>A0A1Y1LPH2</accession>
<dbReference type="EMBL" id="GEZM01053018">
    <property type="protein sequence ID" value="JAV74220.1"/>
    <property type="molecule type" value="Transcribed_RNA"/>
</dbReference>
<organism evidence="3">
    <name type="scientific">Photinus pyralis</name>
    <name type="common">Common eastern firefly</name>
    <name type="synonym">Lampyris pyralis</name>
    <dbReference type="NCBI Taxonomy" id="7054"/>
    <lineage>
        <taxon>Eukaryota</taxon>
        <taxon>Metazoa</taxon>
        <taxon>Ecdysozoa</taxon>
        <taxon>Arthropoda</taxon>
        <taxon>Hexapoda</taxon>
        <taxon>Insecta</taxon>
        <taxon>Pterygota</taxon>
        <taxon>Neoptera</taxon>
        <taxon>Endopterygota</taxon>
        <taxon>Coleoptera</taxon>
        <taxon>Polyphaga</taxon>
        <taxon>Elateriformia</taxon>
        <taxon>Elateroidea</taxon>
        <taxon>Lampyridae</taxon>
        <taxon>Lampyrinae</taxon>
        <taxon>Photinus</taxon>
    </lineage>
</organism>
<keyword evidence="5" id="KW-1185">Reference proteome</keyword>
<reference evidence="4" key="3">
    <citation type="submission" date="2019-08" db="EMBL/GenBank/DDBJ databases">
        <authorList>
            <consortium name="Photinus pyralis genome working group"/>
            <person name="Fallon T.R."/>
            <person name="Sander Lower S.E."/>
            <person name="Weng J.-K."/>
        </authorList>
    </citation>
    <scope>NUCLEOTIDE SEQUENCE</scope>
    <source>
        <strain evidence="4">1611_PpyrPB1</strain>
        <tissue evidence="4">Whole body</tissue>
    </source>
</reference>
<sequence length="207" mass="23329">MSAPRKMLSVTALVIAFTLSHVFAVPVSELPENKIIKGISPHANEKSSLAQGHKLNRRFVVRDEDLVGSETGYLVQNFVPYAHPNRGPYPGQYTPPFGNYYNRLPGGDYGSFSQHHHVIDHDYHGTQHHFSHHHHHHRNYPHDHHTCDSGESSESNSGDDRNEVTLPYPGKFTPRPVKPPTKQTTPKTTTTEIVYDIDVRSGNTARK</sequence>
<protein>
    <submittedName>
        <fullName evidence="3">Uncharacterized protein</fullName>
    </submittedName>
</protein>
<evidence type="ECO:0000256" key="1">
    <source>
        <dbReference type="SAM" id="MobiDB-lite"/>
    </source>
</evidence>